<dbReference type="OrthoDB" id="5954793at2759"/>
<feature type="binding site" evidence="4">
    <location>
        <position position="151"/>
    </location>
    <ligand>
        <name>S-adenosyl-L-methionine</name>
        <dbReference type="ChEBI" id="CHEBI:59789"/>
    </ligand>
</feature>
<dbReference type="HAMAP" id="MF_03044">
    <property type="entry name" value="BMT2"/>
    <property type="match status" value="1"/>
</dbReference>
<evidence type="ECO:0000313" key="7">
    <source>
        <dbReference type="Proteomes" id="UP000799770"/>
    </source>
</evidence>
<dbReference type="EMBL" id="ML977324">
    <property type="protein sequence ID" value="KAF2115139.1"/>
    <property type="molecule type" value="Genomic_DNA"/>
</dbReference>
<dbReference type="GO" id="GO:0016433">
    <property type="term" value="F:rRNA (adenine) methyltransferase activity"/>
    <property type="evidence" value="ECO:0007669"/>
    <property type="project" value="UniProtKB-UniRule"/>
</dbReference>
<dbReference type="InterPro" id="IPR029063">
    <property type="entry name" value="SAM-dependent_MTases_sf"/>
</dbReference>
<evidence type="ECO:0000256" key="2">
    <source>
        <dbReference type="ARBA" id="ARBA00022679"/>
    </source>
</evidence>
<proteinExistence type="inferred from homology"/>
<feature type="compositionally biased region" description="Low complexity" evidence="5">
    <location>
        <begin position="102"/>
        <end position="111"/>
    </location>
</feature>
<evidence type="ECO:0000256" key="3">
    <source>
        <dbReference type="ARBA" id="ARBA00022691"/>
    </source>
</evidence>
<evidence type="ECO:0000256" key="4">
    <source>
        <dbReference type="HAMAP-Rule" id="MF_03044"/>
    </source>
</evidence>
<keyword evidence="1 4" id="KW-0489">Methyltransferase</keyword>
<keyword evidence="2 4" id="KW-0808">Transferase</keyword>
<feature type="binding site" evidence="4">
    <location>
        <position position="130"/>
    </location>
    <ligand>
        <name>S-adenosyl-L-methionine</name>
        <dbReference type="ChEBI" id="CHEBI:59789"/>
    </ligand>
</feature>
<reference evidence="6" key="1">
    <citation type="journal article" date="2020" name="Stud. Mycol.">
        <title>101 Dothideomycetes genomes: a test case for predicting lifestyles and emergence of pathogens.</title>
        <authorList>
            <person name="Haridas S."/>
            <person name="Albert R."/>
            <person name="Binder M."/>
            <person name="Bloem J."/>
            <person name="Labutti K."/>
            <person name="Salamov A."/>
            <person name="Andreopoulos B."/>
            <person name="Baker S."/>
            <person name="Barry K."/>
            <person name="Bills G."/>
            <person name="Bluhm B."/>
            <person name="Cannon C."/>
            <person name="Castanera R."/>
            <person name="Culley D."/>
            <person name="Daum C."/>
            <person name="Ezra D."/>
            <person name="Gonzalez J."/>
            <person name="Henrissat B."/>
            <person name="Kuo A."/>
            <person name="Liang C."/>
            <person name="Lipzen A."/>
            <person name="Lutzoni F."/>
            <person name="Magnuson J."/>
            <person name="Mondo S."/>
            <person name="Nolan M."/>
            <person name="Ohm R."/>
            <person name="Pangilinan J."/>
            <person name="Park H.-J."/>
            <person name="Ramirez L."/>
            <person name="Alfaro M."/>
            <person name="Sun H."/>
            <person name="Tritt A."/>
            <person name="Yoshinaga Y."/>
            <person name="Zwiers L.-H."/>
            <person name="Turgeon B."/>
            <person name="Goodwin S."/>
            <person name="Spatafora J."/>
            <person name="Crous P."/>
            <person name="Grigoriev I."/>
        </authorList>
    </citation>
    <scope>NUCLEOTIDE SEQUENCE</scope>
    <source>
        <strain evidence="6">CBS 627.86</strain>
    </source>
</reference>
<dbReference type="Proteomes" id="UP000799770">
    <property type="component" value="Unassembled WGS sequence"/>
</dbReference>
<comment type="subcellular location">
    <subcellularLocation>
        <location evidence="4">Nucleus</location>
        <location evidence="4">Nucleolus</location>
    </subcellularLocation>
</comment>
<dbReference type="PANTHER" id="PTHR21008:SF1">
    <property type="entry name" value="25S RRNA (ADENINE(2142)-N(1))-METHYLTRANSFERASE"/>
    <property type="match status" value="1"/>
</dbReference>
<keyword evidence="7" id="KW-1185">Reference proteome</keyword>
<name>A0A6A5Z6M9_9PLEO</name>
<dbReference type="AlphaFoldDB" id="A0A6A5Z6M9"/>
<keyword evidence="4" id="KW-0539">Nucleus</keyword>
<dbReference type="InterPro" id="IPR021867">
    <property type="entry name" value="Bmt2/SAMTOR"/>
</dbReference>
<dbReference type="Gene3D" id="3.40.50.150">
    <property type="entry name" value="Vaccinia Virus protein VP39"/>
    <property type="match status" value="1"/>
</dbReference>
<dbReference type="EC" id="2.1.1.-" evidence="4"/>
<accession>A0A6A5Z6M9</accession>
<dbReference type="SUPFAM" id="SSF53335">
    <property type="entry name" value="S-adenosyl-L-methionine-dependent methyltransferases"/>
    <property type="match status" value="1"/>
</dbReference>
<keyword evidence="3 4" id="KW-0949">S-adenosyl-L-methionine</keyword>
<gene>
    <name evidence="6" type="ORF">BDV96DRAFT_576539</name>
</gene>
<feature type="region of interest" description="Disordered" evidence="5">
    <location>
        <begin position="102"/>
        <end position="122"/>
    </location>
</feature>
<comment type="function">
    <text evidence="4">S-adenosyl-L-methionine-dependent methyltransferase that specifically methylates the N(1) position of an adenine present in helix 65 in 25S rRNA.</text>
</comment>
<evidence type="ECO:0000256" key="1">
    <source>
        <dbReference type="ARBA" id="ARBA00022603"/>
    </source>
</evidence>
<protein>
    <recommendedName>
        <fullName evidence="4">25S rRNA adenine-N(1) methyltransferase</fullName>
        <ecNumber evidence="4">2.1.1.-</ecNumber>
    </recommendedName>
</protein>
<feature type="region of interest" description="Disordered" evidence="5">
    <location>
        <begin position="1"/>
        <end position="27"/>
    </location>
</feature>
<evidence type="ECO:0000256" key="5">
    <source>
        <dbReference type="SAM" id="MobiDB-lite"/>
    </source>
</evidence>
<dbReference type="PANTHER" id="PTHR21008">
    <property type="entry name" value="S-ADENOSYLMETHIONINE SENSOR UPSTREAM OF MTORC1-RELATED"/>
    <property type="match status" value="1"/>
</dbReference>
<dbReference type="Pfam" id="PF11968">
    <property type="entry name" value="Bmt2"/>
    <property type="match status" value="1"/>
</dbReference>
<comment type="similarity">
    <text evidence="4">Belongs to the BMT2 family.</text>
</comment>
<evidence type="ECO:0000313" key="6">
    <source>
        <dbReference type="EMBL" id="KAF2115139.1"/>
    </source>
</evidence>
<sequence>MASKKRPKPLSHGRPPIQKEKERMSSKLSATIIRSHHRLNKDLAAAVKRGDQDTIQRLEKAIKENGGLKQYQAASKQGQSASRGGDSSKILVQWLQDADILPTTTATSNPNPNHPPPNTTTKPLKLLEIGALSTKNAISQFPTRVEVTRIDLHSQGPGILQQDFMQRPLPSSSDEKFDVVSLSLVLNYVPDPVQRGEMLRRIPLFLRQQSACELGKEKLPALFLVLPLPCIQNSRYLSEDLLLAIMRTLGFEVTQRKLSNKLCYYLFQLVGTGSGEGVKKRVVRDGPGMNNFCVVVE</sequence>
<dbReference type="GO" id="GO:0005730">
    <property type="term" value="C:nucleolus"/>
    <property type="evidence" value="ECO:0007669"/>
    <property type="project" value="UniProtKB-SubCell"/>
</dbReference>
<organism evidence="6 7">
    <name type="scientific">Lophiotrema nucula</name>
    <dbReference type="NCBI Taxonomy" id="690887"/>
    <lineage>
        <taxon>Eukaryota</taxon>
        <taxon>Fungi</taxon>
        <taxon>Dikarya</taxon>
        <taxon>Ascomycota</taxon>
        <taxon>Pezizomycotina</taxon>
        <taxon>Dothideomycetes</taxon>
        <taxon>Pleosporomycetidae</taxon>
        <taxon>Pleosporales</taxon>
        <taxon>Lophiotremataceae</taxon>
        <taxon>Lophiotrema</taxon>
    </lineage>
</organism>
<feature type="compositionally biased region" description="Basic residues" evidence="5">
    <location>
        <begin position="1"/>
        <end position="11"/>
    </location>
</feature>